<organism evidence="1 2">
    <name type="scientific">Trichostrongylus colubriformis</name>
    <name type="common">Black scour worm</name>
    <dbReference type="NCBI Taxonomy" id="6319"/>
    <lineage>
        <taxon>Eukaryota</taxon>
        <taxon>Metazoa</taxon>
        <taxon>Ecdysozoa</taxon>
        <taxon>Nematoda</taxon>
        <taxon>Chromadorea</taxon>
        <taxon>Rhabditida</taxon>
        <taxon>Rhabditina</taxon>
        <taxon>Rhabditomorpha</taxon>
        <taxon>Strongyloidea</taxon>
        <taxon>Trichostrongylidae</taxon>
        <taxon>Trichostrongylus</taxon>
    </lineage>
</organism>
<dbReference type="AlphaFoldDB" id="A0AAN8GBA4"/>
<gene>
    <name evidence="1" type="ORF">GCK32_006728</name>
</gene>
<dbReference type="Proteomes" id="UP001331761">
    <property type="component" value="Unassembled WGS sequence"/>
</dbReference>
<evidence type="ECO:0000313" key="2">
    <source>
        <dbReference type="Proteomes" id="UP001331761"/>
    </source>
</evidence>
<name>A0AAN8GBA4_TRICO</name>
<keyword evidence="2" id="KW-1185">Reference proteome</keyword>
<feature type="non-terminal residue" evidence="1">
    <location>
        <position position="88"/>
    </location>
</feature>
<comment type="caution">
    <text evidence="1">The sequence shown here is derived from an EMBL/GenBank/DDBJ whole genome shotgun (WGS) entry which is preliminary data.</text>
</comment>
<sequence>MLIPSDIVGTIIGNRQIRKRDKVVIRRKTMQYPNHQYGSKQQLSVPSLNAVLLDVLKTHSASVNGENFAETKMKEKQASNNCIHLKVS</sequence>
<protein>
    <submittedName>
        <fullName evidence="1">Uncharacterized protein</fullName>
    </submittedName>
</protein>
<dbReference type="EMBL" id="WIXE01006543">
    <property type="protein sequence ID" value="KAK5981203.1"/>
    <property type="molecule type" value="Genomic_DNA"/>
</dbReference>
<accession>A0AAN8GBA4</accession>
<evidence type="ECO:0000313" key="1">
    <source>
        <dbReference type="EMBL" id="KAK5981203.1"/>
    </source>
</evidence>
<proteinExistence type="predicted"/>
<reference evidence="1 2" key="1">
    <citation type="submission" date="2019-10" db="EMBL/GenBank/DDBJ databases">
        <title>Assembly and Annotation for the nematode Trichostrongylus colubriformis.</title>
        <authorList>
            <person name="Martin J."/>
        </authorList>
    </citation>
    <scope>NUCLEOTIDE SEQUENCE [LARGE SCALE GENOMIC DNA]</scope>
    <source>
        <strain evidence="1">G859</strain>
        <tissue evidence="1">Whole worm</tissue>
    </source>
</reference>